<keyword evidence="3" id="KW-1185">Reference proteome</keyword>
<dbReference type="Proteomes" id="UP001139028">
    <property type="component" value="Unassembled WGS sequence"/>
</dbReference>
<gene>
    <name evidence="2" type="ORF">MO867_19255</name>
</gene>
<dbReference type="Pfam" id="PF21832">
    <property type="entry name" value="DUF6892"/>
    <property type="match status" value="1"/>
</dbReference>
<feature type="domain" description="DUF6892" evidence="1">
    <location>
        <begin position="2"/>
        <end position="68"/>
    </location>
</feature>
<evidence type="ECO:0000313" key="3">
    <source>
        <dbReference type="Proteomes" id="UP001139028"/>
    </source>
</evidence>
<accession>A0A9X2EV41</accession>
<dbReference type="InterPro" id="IPR054187">
    <property type="entry name" value="DUF6892"/>
</dbReference>
<dbReference type="AlphaFoldDB" id="A0A9X2EV41"/>
<comment type="caution">
    <text evidence="2">The sequence shown here is derived from an EMBL/GenBank/DDBJ whole genome shotgun (WGS) entry which is preliminary data.</text>
</comment>
<sequence>MLLAISELVYDDSSEIYGNLIPYWCGEDDIFEVSSLMDLNKLKNLKSIEGVNESVVDAYSSILDSKGVVARDVR</sequence>
<evidence type="ECO:0000313" key="2">
    <source>
        <dbReference type="EMBL" id="MCO1336473.1"/>
    </source>
</evidence>
<name>A0A9X2EV41_9GAMM</name>
<evidence type="ECO:0000259" key="1">
    <source>
        <dbReference type="Pfam" id="PF21832"/>
    </source>
</evidence>
<dbReference type="EMBL" id="JALBWM010000140">
    <property type="protein sequence ID" value="MCO1336473.1"/>
    <property type="molecule type" value="Genomic_DNA"/>
</dbReference>
<organism evidence="2 3">
    <name type="scientific">Microbulbifer okhotskensis</name>
    <dbReference type="NCBI Taxonomy" id="2926617"/>
    <lineage>
        <taxon>Bacteria</taxon>
        <taxon>Pseudomonadati</taxon>
        <taxon>Pseudomonadota</taxon>
        <taxon>Gammaproteobacteria</taxon>
        <taxon>Cellvibrionales</taxon>
        <taxon>Microbulbiferaceae</taxon>
        <taxon>Microbulbifer</taxon>
    </lineage>
</organism>
<protein>
    <recommendedName>
        <fullName evidence="1">DUF6892 domain-containing protein</fullName>
    </recommendedName>
</protein>
<proteinExistence type="predicted"/>
<reference evidence="2" key="1">
    <citation type="journal article" date="2022" name="Arch. Microbiol.">
        <title>Microbulbifer okhotskensis sp. nov., isolated from a deep bottom sediment of the Okhotsk Sea.</title>
        <authorList>
            <person name="Romanenko L."/>
            <person name="Kurilenko V."/>
            <person name="Otstavnykh N."/>
            <person name="Velansky P."/>
            <person name="Isaeva M."/>
            <person name="Mikhailov V."/>
        </authorList>
    </citation>
    <scope>NUCLEOTIDE SEQUENCE</scope>
    <source>
        <strain evidence="2">OS29</strain>
    </source>
</reference>